<dbReference type="AlphaFoldDB" id="A0A401TBA4"/>
<name>A0A401TBA4_CHIPU</name>
<dbReference type="EMBL" id="BEZZ01020824">
    <property type="protein sequence ID" value="GCC39919.1"/>
    <property type="molecule type" value="Genomic_DNA"/>
</dbReference>
<feature type="region of interest" description="Disordered" evidence="1">
    <location>
        <begin position="1"/>
        <end position="22"/>
    </location>
</feature>
<accession>A0A401TBA4</accession>
<gene>
    <name evidence="2" type="ORF">chiPu_0023433</name>
</gene>
<evidence type="ECO:0000313" key="3">
    <source>
        <dbReference type="Proteomes" id="UP000287033"/>
    </source>
</evidence>
<evidence type="ECO:0000256" key="1">
    <source>
        <dbReference type="SAM" id="MobiDB-lite"/>
    </source>
</evidence>
<dbReference type="Proteomes" id="UP000287033">
    <property type="component" value="Unassembled WGS sequence"/>
</dbReference>
<reference evidence="2 3" key="1">
    <citation type="journal article" date="2018" name="Nat. Ecol. Evol.">
        <title>Shark genomes provide insights into elasmobranch evolution and the origin of vertebrates.</title>
        <authorList>
            <person name="Hara Y"/>
            <person name="Yamaguchi K"/>
            <person name="Onimaru K"/>
            <person name="Kadota M"/>
            <person name="Koyanagi M"/>
            <person name="Keeley SD"/>
            <person name="Tatsumi K"/>
            <person name="Tanaka K"/>
            <person name="Motone F"/>
            <person name="Kageyama Y"/>
            <person name="Nozu R"/>
            <person name="Adachi N"/>
            <person name="Nishimura O"/>
            <person name="Nakagawa R"/>
            <person name="Tanegashima C"/>
            <person name="Kiyatake I"/>
            <person name="Matsumoto R"/>
            <person name="Murakumo K"/>
            <person name="Nishida K"/>
            <person name="Terakita A"/>
            <person name="Kuratani S"/>
            <person name="Sato K"/>
            <person name="Hyodo S Kuraku.S."/>
        </authorList>
    </citation>
    <scope>NUCLEOTIDE SEQUENCE [LARGE SCALE GENOMIC DNA]</scope>
</reference>
<organism evidence="2 3">
    <name type="scientific">Chiloscyllium punctatum</name>
    <name type="common">Brownbanded bambooshark</name>
    <name type="synonym">Hemiscyllium punctatum</name>
    <dbReference type="NCBI Taxonomy" id="137246"/>
    <lineage>
        <taxon>Eukaryota</taxon>
        <taxon>Metazoa</taxon>
        <taxon>Chordata</taxon>
        <taxon>Craniata</taxon>
        <taxon>Vertebrata</taxon>
        <taxon>Chondrichthyes</taxon>
        <taxon>Elasmobranchii</taxon>
        <taxon>Galeomorphii</taxon>
        <taxon>Galeoidea</taxon>
        <taxon>Orectolobiformes</taxon>
        <taxon>Hemiscylliidae</taxon>
        <taxon>Chiloscyllium</taxon>
    </lineage>
</organism>
<keyword evidence="3" id="KW-1185">Reference proteome</keyword>
<protein>
    <submittedName>
        <fullName evidence="2">Uncharacterized protein</fullName>
    </submittedName>
</protein>
<proteinExistence type="predicted"/>
<comment type="caution">
    <text evidence="2">The sequence shown here is derived from an EMBL/GenBank/DDBJ whole genome shotgun (WGS) entry which is preliminary data.</text>
</comment>
<sequence length="84" mass="9200">MRPRPWRGENAGFGAQVPRDPHRVGGVAGRLISLIDRGRRARAPLELRPRPLSRSGRTIGLRCHVAPRACPPGGGAYGRCYFSK</sequence>
<evidence type="ECO:0000313" key="2">
    <source>
        <dbReference type="EMBL" id="GCC39919.1"/>
    </source>
</evidence>